<dbReference type="Gene3D" id="3.40.50.2300">
    <property type="match status" value="1"/>
</dbReference>
<protein>
    <submittedName>
        <fullName evidence="4">DNA-binding response regulator</fullName>
    </submittedName>
</protein>
<name>A0A3B7MWI9_9BACT</name>
<evidence type="ECO:0000259" key="2">
    <source>
        <dbReference type="PROSITE" id="PS50110"/>
    </source>
</evidence>
<accession>A0A3B7MWI9</accession>
<feature type="domain" description="Response regulatory" evidence="2">
    <location>
        <begin position="2"/>
        <end position="115"/>
    </location>
</feature>
<evidence type="ECO:0000259" key="3">
    <source>
        <dbReference type="PROSITE" id="PS50930"/>
    </source>
</evidence>
<dbReference type="InterPro" id="IPR001789">
    <property type="entry name" value="Sig_transdc_resp-reg_receiver"/>
</dbReference>
<dbReference type="Pfam" id="PF00072">
    <property type="entry name" value="Response_reg"/>
    <property type="match status" value="1"/>
</dbReference>
<feature type="modified residue" description="4-aspartylphosphate" evidence="1">
    <location>
        <position position="55"/>
    </location>
</feature>
<dbReference type="InterPro" id="IPR007492">
    <property type="entry name" value="LytTR_DNA-bd_dom"/>
</dbReference>
<dbReference type="GO" id="GO:0003677">
    <property type="term" value="F:DNA binding"/>
    <property type="evidence" value="ECO:0007669"/>
    <property type="project" value="UniProtKB-KW"/>
</dbReference>
<dbReference type="GO" id="GO:0000156">
    <property type="term" value="F:phosphorelay response regulator activity"/>
    <property type="evidence" value="ECO:0007669"/>
    <property type="project" value="InterPro"/>
</dbReference>
<dbReference type="EMBL" id="CP032157">
    <property type="protein sequence ID" value="AXY78468.1"/>
    <property type="molecule type" value="Genomic_DNA"/>
</dbReference>
<reference evidence="4 5" key="1">
    <citation type="submission" date="2018-09" db="EMBL/GenBank/DDBJ databases">
        <title>Genome sequencing of strain 6GH32-13.</title>
        <authorList>
            <person name="Weon H.-Y."/>
            <person name="Heo J."/>
            <person name="Kwon S.-W."/>
        </authorList>
    </citation>
    <scope>NUCLEOTIDE SEQUENCE [LARGE SCALE GENOMIC DNA]</scope>
    <source>
        <strain evidence="4 5">5GH32-13</strain>
    </source>
</reference>
<dbReference type="Proteomes" id="UP000263900">
    <property type="component" value="Chromosome"/>
</dbReference>
<keyword evidence="5" id="KW-1185">Reference proteome</keyword>
<sequence length="254" mass="29084">MNILIIEDEPKTAKELKNMIEGLDDKLVVGNILPSIKSAVNWLEHNPSPQLIFSDIQLADGLSFEIFRRVAVSCPVIFCTAFDTYAIQAFGTYGIDYLLKPVDEEKLAGSLRKYEQMKLIMGTKNGVDYRRLETVLSGLQPTYKSGLLVFKNEKIIPLKTVDIAFVYSAAGIVKVSTKNNQTYLLTEVLDELEPQLDPYQFFRANRQFLINRDVMVMAEHFFNRRLVLKLDRETPENIIVSKMKAPELIAWMQR</sequence>
<dbReference type="KEGG" id="pseg:D3H65_01015"/>
<dbReference type="AlphaFoldDB" id="A0A3B7MWI9"/>
<proteinExistence type="predicted"/>
<dbReference type="SMART" id="SM00850">
    <property type="entry name" value="LytTR"/>
    <property type="match status" value="1"/>
</dbReference>
<dbReference type="Pfam" id="PF04397">
    <property type="entry name" value="LytTR"/>
    <property type="match status" value="1"/>
</dbReference>
<dbReference type="PANTHER" id="PTHR37299">
    <property type="entry name" value="TRANSCRIPTIONAL REGULATOR-RELATED"/>
    <property type="match status" value="1"/>
</dbReference>
<evidence type="ECO:0000256" key="1">
    <source>
        <dbReference type="PROSITE-ProRule" id="PRU00169"/>
    </source>
</evidence>
<evidence type="ECO:0000313" key="5">
    <source>
        <dbReference type="Proteomes" id="UP000263900"/>
    </source>
</evidence>
<dbReference type="OrthoDB" id="2168082at2"/>
<dbReference type="SMART" id="SM00448">
    <property type="entry name" value="REC"/>
    <property type="match status" value="1"/>
</dbReference>
<keyword evidence="1" id="KW-0597">Phosphoprotein</keyword>
<gene>
    <name evidence="4" type="ORF">D3H65_01015</name>
</gene>
<dbReference type="PANTHER" id="PTHR37299:SF1">
    <property type="entry name" value="STAGE 0 SPORULATION PROTEIN A HOMOLOG"/>
    <property type="match status" value="1"/>
</dbReference>
<feature type="domain" description="HTH LytTR-type" evidence="3">
    <location>
        <begin position="147"/>
        <end position="254"/>
    </location>
</feature>
<evidence type="ECO:0000313" key="4">
    <source>
        <dbReference type="EMBL" id="AXY78468.1"/>
    </source>
</evidence>
<dbReference type="InterPro" id="IPR046947">
    <property type="entry name" value="LytR-like"/>
</dbReference>
<organism evidence="4 5">
    <name type="scientific">Paraflavitalea soli</name>
    <dbReference type="NCBI Taxonomy" id="2315862"/>
    <lineage>
        <taxon>Bacteria</taxon>
        <taxon>Pseudomonadati</taxon>
        <taxon>Bacteroidota</taxon>
        <taxon>Chitinophagia</taxon>
        <taxon>Chitinophagales</taxon>
        <taxon>Chitinophagaceae</taxon>
        <taxon>Paraflavitalea</taxon>
    </lineage>
</organism>
<dbReference type="PROSITE" id="PS50930">
    <property type="entry name" value="HTH_LYTTR"/>
    <property type="match status" value="1"/>
</dbReference>
<dbReference type="Gene3D" id="2.40.50.1020">
    <property type="entry name" value="LytTr DNA-binding domain"/>
    <property type="match status" value="1"/>
</dbReference>
<dbReference type="InterPro" id="IPR011006">
    <property type="entry name" value="CheY-like_superfamily"/>
</dbReference>
<dbReference type="SUPFAM" id="SSF52172">
    <property type="entry name" value="CheY-like"/>
    <property type="match status" value="1"/>
</dbReference>
<dbReference type="PROSITE" id="PS50110">
    <property type="entry name" value="RESPONSE_REGULATORY"/>
    <property type="match status" value="1"/>
</dbReference>
<keyword evidence="4" id="KW-0238">DNA-binding</keyword>